<feature type="domain" description="Peptidase S1" evidence="1">
    <location>
        <begin position="52"/>
        <end position="331"/>
    </location>
</feature>
<dbReference type="PANTHER" id="PTHR24260:SF132">
    <property type="entry name" value="PEPTIDASE S1 DOMAIN-CONTAINING PROTEIN"/>
    <property type="match status" value="1"/>
</dbReference>
<name>A0A4R5LQI6_9GAMM</name>
<dbReference type="OrthoDB" id="9813836at2"/>
<dbReference type="PROSITE" id="PS50240">
    <property type="entry name" value="TRYPSIN_DOM"/>
    <property type="match status" value="1"/>
</dbReference>
<dbReference type="GO" id="GO:0004252">
    <property type="term" value="F:serine-type endopeptidase activity"/>
    <property type="evidence" value="ECO:0007669"/>
    <property type="project" value="InterPro"/>
</dbReference>
<keyword evidence="3" id="KW-1185">Reference proteome</keyword>
<dbReference type="GO" id="GO:0006508">
    <property type="term" value="P:proteolysis"/>
    <property type="evidence" value="ECO:0007669"/>
    <property type="project" value="UniProtKB-KW"/>
</dbReference>
<evidence type="ECO:0000313" key="2">
    <source>
        <dbReference type="EMBL" id="TDG12854.1"/>
    </source>
</evidence>
<evidence type="ECO:0000259" key="1">
    <source>
        <dbReference type="PROSITE" id="PS50240"/>
    </source>
</evidence>
<dbReference type="InterPro" id="IPR018114">
    <property type="entry name" value="TRYPSIN_HIS"/>
</dbReference>
<keyword evidence="2" id="KW-0645">Protease</keyword>
<dbReference type="EMBL" id="SMSE01000003">
    <property type="protein sequence ID" value="TDG12854.1"/>
    <property type="molecule type" value="Genomic_DNA"/>
</dbReference>
<comment type="caution">
    <text evidence="2">The sequence shown here is derived from an EMBL/GenBank/DDBJ whole genome shotgun (WGS) entry which is preliminary data.</text>
</comment>
<dbReference type="SUPFAM" id="SSF50494">
    <property type="entry name" value="Trypsin-like serine proteases"/>
    <property type="match status" value="1"/>
</dbReference>
<sequence length="331" mass="36721">MSECILRFSLVSTIHAVVKAPKRHKFPLTKNQIWSKDIAMIKKLTLSLSLAMISAVNVWAIPWGTPDQNNERDNVVTFLFAQPVPDEPGIGYFSCTGTLISPRVVLTAGHCTGFLDENDQLQPNLGTWLFTGQSVYESFDSSGFDKFAQWIFTTWEHVTAVPHPEYKEYAEFPRTYDVGVLLLDVDAPYPTSSGYGILPEKGKFDSLDKRKGKQNRSFTVVGYGAQELVPVPFVSDDWARYIAEVTVTNTKSSITGDYNFQLTNNPGRGNGVGGTCFGDSGGPSFWVDPETRIEYISGITSFGITQFCTGVGYNLRTDIDDVLDFVLPYLP</sequence>
<reference evidence="2 3" key="1">
    <citation type="submission" date="2019-03" db="EMBL/GenBank/DDBJ databases">
        <title>Seongchinamella monodicae gen. nov., sp. nov., a novel member of the Gammaproteobacteria isolated from a tidal mudflat of beach.</title>
        <authorList>
            <person name="Yang H.G."/>
            <person name="Kang J.W."/>
            <person name="Lee S.D."/>
        </authorList>
    </citation>
    <scope>NUCLEOTIDE SEQUENCE [LARGE SCALE GENOMIC DNA]</scope>
    <source>
        <strain evidence="2 3">GH4-78</strain>
    </source>
</reference>
<dbReference type="Gene3D" id="2.40.10.10">
    <property type="entry name" value="Trypsin-like serine proteases"/>
    <property type="match status" value="1"/>
</dbReference>
<dbReference type="PRINTS" id="PR00722">
    <property type="entry name" value="CHYMOTRYPSIN"/>
</dbReference>
<dbReference type="InterPro" id="IPR001314">
    <property type="entry name" value="Peptidase_S1A"/>
</dbReference>
<dbReference type="PROSITE" id="PS00134">
    <property type="entry name" value="TRYPSIN_HIS"/>
    <property type="match status" value="1"/>
</dbReference>
<evidence type="ECO:0000313" key="3">
    <source>
        <dbReference type="Proteomes" id="UP000295554"/>
    </source>
</evidence>
<dbReference type="PANTHER" id="PTHR24260">
    <property type="match status" value="1"/>
</dbReference>
<organism evidence="2 3">
    <name type="scientific">Seongchinamella unica</name>
    <dbReference type="NCBI Taxonomy" id="2547392"/>
    <lineage>
        <taxon>Bacteria</taxon>
        <taxon>Pseudomonadati</taxon>
        <taxon>Pseudomonadota</taxon>
        <taxon>Gammaproteobacteria</taxon>
        <taxon>Cellvibrionales</taxon>
        <taxon>Halieaceae</taxon>
        <taxon>Seongchinamella</taxon>
    </lineage>
</organism>
<dbReference type="InterPro" id="IPR051333">
    <property type="entry name" value="CLIP_Serine_Protease"/>
</dbReference>
<dbReference type="InterPro" id="IPR001254">
    <property type="entry name" value="Trypsin_dom"/>
</dbReference>
<accession>A0A4R5LQI6</accession>
<dbReference type="AlphaFoldDB" id="A0A4R5LQI6"/>
<dbReference type="InterPro" id="IPR009003">
    <property type="entry name" value="Peptidase_S1_PA"/>
</dbReference>
<dbReference type="SMART" id="SM00020">
    <property type="entry name" value="Tryp_SPc"/>
    <property type="match status" value="1"/>
</dbReference>
<protein>
    <submittedName>
        <fullName evidence="2">Trypsin-like serine protease</fullName>
    </submittedName>
</protein>
<proteinExistence type="predicted"/>
<dbReference type="InterPro" id="IPR043504">
    <property type="entry name" value="Peptidase_S1_PA_chymotrypsin"/>
</dbReference>
<dbReference type="Pfam" id="PF00089">
    <property type="entry name" value="Trypsin"/>
    <property type="match status" value="1"/>
</dbReference>
<dbReference type="Proteomes" id="UP000295554">
    <property type="component" value="Unassembled WGS sequence"/>
</dbReference>
<gene>
    <name evidence="2" type="ORF">E2F43_14945</name>
</gene>
<keyword evidence="2" id="KW-0378">Hydrolase</keyword>